<feature type="region of interest" description="Disordered" evidence="6">
    <location>
        <begin position="232"/>
        <end position="262"/>
    </location>
</feature>
<dbReference type="PROSITE" id="PS50011">
    <property type="entry name" value="PROTEIN_KINASE_DOM"/>
    <property type="match status" value="1"/>
</dbReference>
<dbReference type="GeneID" id="6076663"/>
<organism evidence="9">
    <name type="scientific">Laccaria bicolor (strain S238N-H82 / ATCC MYA-4686)</name>
    <name type="common">Bicoloured deceiver</name>
    <name type="synonym">Laccaria laccata var. bicolor</name>
    <dbReference type="NCBI Taxonomy" id="486041"/>
    <lineage>
        <taxon>Eukaryota</taxon>
        <taxon>Fungi</taxon>
        <taxon>Dikarya</taxon>
        <taxon>Basidiomycota</taxon>
        <taxon>Agaricomycotina</taxon>
        <taxon>Agaricomycetes</taxon>
        <taxon>Agaricomycetidae</taxon>
        <taxon>Agaricales</taxon>
        <taxon>Agaricineae</taxon>
        <taxon>Hydnangiaceae</taxon>
        <taxon>Laccaria</taxon>
    </lineage>
</organism>
<dbReference type="PANTHER" id="PTHR24349">
    <property type="entry name" value="SERINE/THREONINE-PROTEIN KINASE"/>
    <property type="match status" value="1"/>
</dbReference>
<sequence length="868" mass="97822">MVYDYAVSCNSTAKQKVRMYYRCKVHMLCCCSTLLPPRTTTTLYAAHCLIDGNFAVSPALGERLDLEPDRSNDVHLFLTPLVGSVYTCVVVLDGESVDGRFVLKLAQGEEECESLRREYKTYLALKEAHFRGVVEVYGLFQSDAPGMRSLGLVMAHGGRSFLHRSKECKAKLRQKFVVKQFEDILEELKRNGIVHRRLRLEHFVLDKFKGPDGKENLSVSLVGWKSAQQLGSQPAITSTPETAGMDDADVSFRRPPLSTAEGTNRENIMTSKREARRVWAENEGEIEYIRPKGGIDIQSINTVYEHNPHVLRQVAVPVRPPSALTFYDRHLHPSLSLRHVRYMPSIVADLSNIATGLVTEFLDLNLSLQNEDDLNFMTPHSDTVRDAAEVGTHYVMYISDPCCTLCSTLAFHPNCPDWASIIEWARDPQDYPYNTFAADEYSLRLCHGEVKPYKLTFLPILEELLDEHAVDELRQFLAAFPDLITGQIFAATDEAKELVRRLWDPSSLGERLGPQEQSVVGVAMILDRIPHNTCSMLGYNLFYKTQHSFSSIVEKVIDVNTCKDPAYGKLQVGLYLAAVRDAQNRLKQLKHSAKSTIASSSQARKRPLPDDGTQRPMKKRLRSEVQEAVKADDSDEFFMKEVGCRNLALVRLEFSFYNSPVPASFMRTGASLPPGENPTLFTSPKRKAGYTATEYMSIIPGDQIGKGIVGVVHRGTLSVKTGTRTITRQVAAKFAFDKEQQGELRDEFRIYSRLVRMDVKGILPVYGLFQDMEDGPLMLLLGHGGKSLLAQEHEGPGRENFTEVLENIHMAGVAHGDIRPQNMLVNGTDVFFIDFHKSDTRFPQSRAREKQILQNLVRGREWQHWDGV</sequence>
<keyword evidence="2" id="KW-0808">Transferase</keyword>
<evidence type="ECO:0000313" key="8">
    <source>
        <dbReference type="EMBL" id="EDR08135.1"/>
    </source>
</evidence>
<reference evidence="8 9" key="1">
    <citation type="journal article" date="2008" name="Nature">
        <title>The genome of Laccaria bicolor provides insights into mycorrhizal symbiosis.</title>
        <authorList>
            <person name="Martin F."/>
            <person name="Aerts A."/>
            <person name="Ahren D."/>
            <person name="Brun A."/>
            <person name="Danchin E.G.J."/>
            <person name="Duchaussoy F."/>
            <person name="Gibon J."/>
            <person name="Kohler A."/>
            <person name="Lindquist E."/>
            <person name="Pereda V."/>
            <person name="Salamov A."/>
            <person name="Shapiro H.J."/>
            <person name="Wuyts J."/>
            <person name="Blaudez D."/>
            <person name="Buee M."/>
            <person name="Brokstein P."/>
            <person name="Canbaeck B."/>
            <person name="Cohen D."/>
            <person name="Courty P.E."/>
            <person name="Coutinho P.M."/>
            <person name="Delaruelle C."/>
            <person name="Detter J.C."/>
            <person name="Deveau A."/>
            <person name="DiFazio S."/>
            <person name="Duplessis S."/>
            <person name="Fraissinet-Tachet L."/>
            <person name="Lucic E."/>
            <person name="Frey-Klett P."/>
            <person name="Fourrey C."/>
            <person name="Feussner I."/>
            <person name="Gay G."/>
            <person name="Grimwood J."/>
            <person name="Hoegger P.J."/>
            <person name="Jain P."/>
            <person name="Kilaru S."/>
            <person name="Labbe J."/>
            <person name="Lin Y.C."/>
            <person name="Legue V."/>
            <person name="Le Tacon F."/>
            <person name="Marmeisse R."/>
            <person name="Melayah D."/>
            <person name="Montanini B."/>
            <person name="Muratet M."/>
            <person name="Nehls U."/>
            <person name="Niculita-Hirzel H."/>
            <person name="Oudot-Le Secq M.P."/>
            <person name="Peter M."/>
            <person name="Quesneville H."/>
            <person name="Rajashekar B."/>
            <person name="Reich M."/>
            <person name="Rouhier N."/>
            <person name="Schmutz J."/>
            <person name="Yin T."/>
            <person name="Chalot M."/>
            <person name="Henrissat B."/>
            <person name="Kuees U."/>
            <person name="Lucas S."/>
            <person name="Van de Peer Y."/>
            <person name="Podila G.K."/>
            <person name="Polle A."/>
            <person name="Pukkila P.J."/>
            <person name="Richardson P.M."/>
            <person name="Rouze P."/>
            <person name="Sanders I.R."/>
            <person name="Stajich J.E."/>
            <person name="Tunlid A."/>
            <person name="Tuskan G."/>
            <person name="Grigoriev I.V."/>
        </authorList>
    </citation>
    <scope>NUCLEOTIDE SEQUENCE [LARGE SCALE GENOMIC DNA]</scope>
    <source>
        <strain evidence="9">S238N-H82 / ATCC MYA-4686</strain>
    </source>
</reference>
<dbReference type="Gene3D" id="1.10.510.10">
    <property type="entry name" value="Transferase(Phosphotransferase) domain 1"/>
    <property type="match status" value="1"/>
</dbReference>
<name>B0DB44_LACBS</name>
<dbReference type="SUPFAM" id="SSF56112">
    <property type="entry name" value="Protein kinase-like (PK-like)"/>
    <property type="match status" value="2"/>
</dbReference>
<evidence type="ECO:0000259" key="7">
    <source>
        <dbReference type="PROSITE" id="PS50011"/>
    </source>
</evidence>
<dbReference type="AlphaFoldDB" id="B0DB44"/>
<dbReference type="Proteomes" id="UP000001194">
    <property type="component" value="Unassembled WGS sequence"/>
</dbReference>
<proteinExistence type="predicted"/>
<feature type="compositionally biased region" description="Polar residues" evidence="6">
    <location>
        <begin position="232"/>
        <end position="241"/>
    </location>
</feature>
<evidence type="ECO:0000256" key="4">
    <source>
        <dbReference type="ARBA" id="ARBA00022777"/>
    </source>
</evidence>
<dbReference type="STRING" id="486041.B0DB44"/>
<dbReference type="RefSeq" id="XP_001881205.1">
    <property type="nucleotide sequence ID" value="XM_001881170.1"/>
</dbReference>
<evidence type="ECO:0000256" key="3">
    <source>
        <dbReference type="ARBA" id="ARBA00022741"/>
    </source>
</evidence>
<keyword evidence="1" id="KW-0723">Serine/threonine-protein kinase</keyword>
<keyword evidence="9" id="KW-1185">Reference proteome</keyword>
<dbReference type="GO" id="GO:0004674">
    <property type="term" value="F:protein serine/threonine kinase activity"/>
    <property type="evidence" value="ECO:0007669"/>
    <property type="project" value="UniProtKB-KW"/>
</dbReference>
<evidence type="ECO:0000256" key="6">
    <source>
        <dbReference type="SAM" id="MobiDB-lite"/>
    </source>
</evidence>
<dbReference type="KEGG" id="lbc:LACBIDRAFT_327451"/>
<evidence type="ECO:0000256" key="2">
    <source>
        <dbReference type="ARBA" id="ARBA00022679"/>
    </source>
</evidence>
<evidence type="ECO:0000313" key="9">
    <source>
        <dbReference type="Proteomes" id="UP000001194"/>
    </source>
</evidence>
<protein>
    <submittedName>
        <fullName evidence="8">Predicted protein</fullName>
    </submittedName>
</protein>
<feature type="region of interest" description="Disordered" evidence="6">
    <location>
        <begin position="590"/>
        <end position="622"/>
    </location>
</feature>
<dbReference type="EMBL" id="DS547102">
    <property type="protein sequence ID" value="EDR08135.1"/>
    <property type="molecule type" value="Genomic_DNA"/>
</dbReference>
<dbReference type="InParanoid" id="B0DB44"/>
<dbReference type="OrthoDB" id="2523927at2759"/>
<evidence type="ECO:0000256" key="1">
    <source>
        <dbReference type="ARBA" id="ARBA00022527"/>
    </source>
</evidence>
<dbReference type="Pfam" id="PF06293">
    <property type="entry name" value="Kdo"/>
    <property type="match status" value="1"/>
</dbReference>
<keyword evidence="5" id="KW-0067">ATP-binding</keyword>
<keyword evidence="3" id="KW-0547">Nucleotide-binding</keyword>
<gene>
    <name evidence="8" type="ORF">LACBIDRAFT_327451</name>
</gene>
<feature type="domain" description="Protein kinase" evidence="7">
    <location>
        <begin position="698"/>
        <end position="868"/>
    </location>
</feature>
<dbReference type="InterPro" id="IPR011009">
    <property type="entry name" value="Kinase-like_dom_sf"/>
</dbReference>
<dbReference type="InterPro" id="IPR000719">
    <property type="entry name" value="Prot_kinase_dom"/>
</dbReference>
<accession>B0DB44</accession>
<evidence type="ECO:0000256" key="5">
    <source>
        <dbReference type="ARBA" id="ARBA00022840"/>
    </source>
</evidence>
<keyword evidence="4" id="KW-0418">Kinase</keyword>
<dbReference type="HOGENOM" id="CLU_330389_0_0_1"/>
<dbReference type="GO" id="GO:0005524">
    <property type="term" value="F:ATP binding"/>
    <property type="evidence" value="ECO:0007669"/>
    <property type="project" value="UniProtKB-KW"/>
</dbReference>
<dbReference type="InterPro" id="IPR050205">
    <property type="entry name" value="CDPK_Ser/Thr_kinases"/>
</dbReference>